<reference evidence="23" key="1">
    <citation type="submission" date="2016-10" db="EMBL/GenBank/DDBJ databases">
        <authorList>
            <person name="Varghese N."/>
            <person name="Submissions S."/>
        </authorList>
    </citation>
    <scope>NUCLEOTIDE SEQUENCE [LARGE SCALE GENOMIC DNA]</scope>
    <source>
        <strain evidence="23">DSM 17834</strain>
    </source>
</reference>
<keyword evidence="10" id="KW-0576">Peroxisome</keyword>
<dbReference type="FunFam" id="3.40.50.720:FF:000084">
    <property type="entry name" value="Short-chain dehydrogenase reductase"/>
    <property type="match status" value="1"/>
</dbReference>
<evidence type="ECO:0000256" key="18">
    <source>
        <dbReference type="ARBA" id="ARBA00049108"/>
    </source>
</evidence>
<keyword evidence="7" id="KW-0521">NADP</keyword>
<evidence type="ECO:0000256" key="20">
    <source>
        <dbReference type="ARBA" id="ARBA00049386"/>
    </source>
</evidence>
<dbReference type="PRINTS" id="PR00081">
    <property type="entry name" value="GDHRDH"/>
</dbReference>
<evidence type="ECO:0000256" key="8">
    <source>
        <dbReference type="ARBA" id="ARBA00023002"/>
    </source>
</evidence>
<evidence type="ECO:0000256" key="1">
    <source>
        <dbReference type="ARBA" id="ARBA00004275"/>
    </source>
</evidence>
<dbReference type="EC" id="1.3.1.38" evidence="14"/>
<evidence type="ECO:0000256" key="5">
    <source>
        <dbReference type="ARBA" id="ARBA00022553"/>
    </source>
</evidence>
<evidence type="ECO:0000256" key="17">
    <source>
        <dbReference type="ARBA" id="ARBA00048686"/>
    </source>
</evidence>
<dbReference type="STRING" id="289003.SAMN05216190_14223"/>
<evidence type="ECO:0000256" key="12">
    <source>
        <dbReference type="ARBA" id="ARBA00037124"/>
    </source>
</evidence>
<keyword evidence="11" id="KW-0275">Fatty acid biosynthesis</keyword>
<dbReference type="OrthoDB" id="9775864at2"/>
<dbReference type="Pfam" id="PF13561">
    <property type="entry name" value="adh_short_C2"/>
    <property type="match status" value="1"/>
</dbReference>
<evidence type="ECO:0000256" key="19">
    <source>
        <dbReference type="ARBA" id="ARBA00049251"/>
    </source>
</evidence>
<evidence type="ECO:0000313" key="22">
    <source>
        <dbReference type="EMBL" id="SFQ21831.1"/>
    </source>
</evidence>
<evidence type="ECO:0000256" key="9">
    <source>
        <dbReference type="ARBA" id="ARBA00023098"/>
    </source>
</evidence>
<dbReference type="PANTHER" id="PTHR24317:SF7">
    <property type="entry name" value="PEROXISOMAL TRANS-2-ENOYL-COA REDUCTASE"/>
    <property type="match status" value="1"/>
</dbReference>
<dbReference type="AlphaFoldDB" id="A0A1I5WQH3"/>
<comment type="catalytic activity">
    <reaction evidence="20">
        <text>(2E)-decenoyl-CoA + NADPH + H(+) = decanoyl-CoA + NADP(+)</text>
        <dbReference type="Rhea" id="RHEA:44960"/>
        <dbReference type="ChEBI" id="CHEBI:15378"/>
        <dbReference type="ChEBI" id="CHEBI:57783"/>
        <dbReference type="ChEBI" id="CHEBI:58349"/>
        <dbReference type="ChEBI" id="CHEBI:61406"/>
        <dbReference type="ChEBI" id="CHEBI:61430"/>
    </reaction>
    <physiologicalReaction direction="left-to-right" evidence="20">
        <dbReference type="Rhea" id="RHEA:44961"/>
    </physiologicalReaction>
</comment>
<dbReference type="Proteomes" id="UP000198784">
    <property type="component" value="Unassembled WGS sequence"/>
</dbReference>
<gene>
    <name evidence="22" type="ORF">SAMN05216190_14223</name>
</gene>
<comment type="catalytic activity">
    <reaction evidence="21">
        <text>(2E)-octenoyl-CoA + NADPH + H(+) = octanoyl-CoA + NADP(+)</text>
        <dbReference type="Rhea" id="RHEA:44952"/>
        <dbReference type="ChEBI" id="CHEBI:15378"/>
        <dbReference type="ChEBI" id="CHEBI:57386"/>
        <dbReference type="ChEBI" id="CHEBI:57783"/>
        <dbReference type="ChEBI" id="CHEBI:58349"/>
        <dbReference type="ChEBI" id="CHEBI:62242"/>
    </reaction>
    <physiologicalReaction direction="left-to-right" evidence="21">
        <dbReference type="Rhea" id="RHEA:44953"/>
    </physiologicalReaction>
</comment>
<comment type="catalytic activity">
    <reaction evidence="18">
        <text>(2E)-hexenoyl-CoA + NADPH + H(+) = hexanoyl-CoA + NADP(+)</text>
        <dbReference type="Rhea" id="RHEA:44956"/>
        <dbReference type="ChEBI" id="CHEBI:15378"/>
        <dbReference type="ChEBI" id="CHEBI:57783"/>
        <dbReference type="ChEBI" id="CHEBI:58349"/>
        <dbReference type="ChEBI" id="CHEBI:62077"/>
        <dbReference type="ChEBI" id="CHEBI:62620"/>
    </reaction>
    <physiologicalReaction direction="left-to-right" evidence="18">
        <dbReference type="Rhea" id="RHEA:44957"/>
    </physiologicalReaction>
</comment>
<evidence type="ECO:0000256" key="4">
    <source>
        <dbReference type="ARBA" id="ARBA00022516"/>
    </source>
</evidence>
<keyword evidence="8" id="KW-0560">Oxidoreductase</keyword>
<organism evidence="22 23">
    <name type="scientific">Pseudomonas borbori</name>
    <dbReference type="NCBI Taxonomy" id="289003"/>
    <lineage>
        <taxon>Bacteria</taxon>
        <taxon>Pseudomonadati</taxon>
        <taxon>Pseudomonadota</taxon>
        <taxon>Gammaproteobacteria</taxon>
        <taxon>Pseudomonadales</taxon>
        <taxon>Pseudomonadaceae</taxon>
        <taxon>Pseudomonas</taxon>
    </lineage>
</organism>
<evidence type="ECO:0000256" key="14">
    <source>
        <dbReference type="ARBA" id="ARBA00038849"/>
    </source>
</evidence>
<dbReference type="RefSeq" id="WP_090505465.1">
    <property type="nucleotide sequence ID" value="NZ_FOWX01000042.1"/>
</dbReference>
<keyword evidence="23" id="KW-1185">Reference proteome</keyword>
<evidence type="ECO:0000313" key="23">
    <source>
        <dbReference type="Proteomes" id="UP000198784"/>
    </source>
</evidence>
<dbReference type="Gene3D" id="3.40.50.720">
    <property type="entry name" value="NAD(P)-binding Rossmann-like Domain"/>
    <property type="match status" value="1"/>
</dbReference>
<keyword evidence="6" id="KW-0276">Fatty acid metabolism</keyword>
<dbReference type="InterPro" id="IPR002347">
    <property type="entry name" value="SDR_fam"/>
</dbReference>
<protein>
    <recommendedName>
        <fullName evidence="15">Peroxisomal trans-2-enoyl-CoA reductase</fullName>
        <ecNumber evidence="14">1.3.1.38</ecNumber>
    </recommendedName>
</protein>
<comment type="catalytic activity">
    <reaction evidence="16">
        <text>(2E)-dodecenoyl-CoA + NADPH + H(+) = dodecanoyl-CoA + NADP(+)</text>
        <dbReference type="Rhea" id="RHEA:44964"/>
        <dbReference type="ChEBI" id="CHEBI:15378"/>
        <dbReference type="ChEBI" id="CHEBI:57330"/>
        <dbReference type="ChEBI" id="CHEBI:57375"/>
        <dbReference type="ChEBI" id="CHEBI:57783"/>
        <dbReference type="ChEBI" id="CHEBI:58349"/>
    </reaction>
    <physiologicalReaction direction="left-to-right" evidence="16">
        <dbReference type="Rhea" id="RHEA:44965"/>
    </physiologicalReaction>
</comment>
<evidence type="ECO:0000256" key="7">
    <source>
        <dbReference type="ARBA" id="ARBA00022857"/>
    </source>
</evidence>
<comment type="function">
    <text evidence="12">Participates in chain elongation of fatty acids. Catalyzes the reduction of trans-2-enoyl-CoAs of varying chain lengths from 6:1 to 16:1, having maximum activity with 10:1 CoA. Has no 2,4-dienoyl-CoA reductase activity.</text>
</comment>
<evidence type="ECO:0000256" key="6">
    <source>
        <dbReference type="ARBA" id="ARBA00022832"/>
    </source>
</evidence>
<dbReference type="InterPro" id="IPR052388">
    <property type="entry name" value="Peroxisomal_t2-enoyl-CoA_red"/>
</dbReference>
<dbReference type="InterPro" id="IPR036291">
    <property type="entry name" value="NAD(P)-bd_dom_sf"/>
</dbReference>
<name>A0A1I5WQH3_9PSED</name>
<sequence>MGYNSVFKDSLFDGYVVVITGGGSGIGRCTAHEMSALGAAVAIIGRSSEKLEKVAEEIIAEGGKVSWHVCDIREEAQVIETINAVLAQHGKISGLVNNAGGQYRQPLKDISTKGFEAVVRNNLTGGFIFMREVYNRWMRDNGGEIVNIIADIWNGWPNYAHSGASRAGMWSLTESASSEWAPSGVRVNAVGVGGVASSGFDTYTAEAQKEILMFPKRIPAQRYGTVSEISAAITFLLSPAAAFISGSCIRVDGAAPNARICYMDIEEHNKSIPFNGFHLDEPPRLLIEGIKKV</sequence>
<accession>A0A1I5WQH3</accession>
<dbReference type="PANTHER" id="PTHR24317">
    <property type="entry name" value="PEROXISOMAL TRANS-2-ENOYL-COA REDUCTASE"/>
    <property type="match status" value="1"/>
</dbReference>
<comment type="similarity">
    <text evidence="3">Belongs to the short-chain dehydrogenases/reductases (SDR) family.</text>
</comment>
<evidence type="ECO:0000256" key="15">
    <source>
        <dbReference type="ARBA" id="ARBA00041063"/>
    </source>
</evidence>
<comment type="subcellular location">
    <subcellularLocation>
        <location evidence="1">Peroxisome</location>
    </subcellularLocation>
</comment>
<evidence type="ECO:0000256" key="2">
    <source>
        <dbReference type="ARBA" id="ARBA00005189"/>
    </source>
</evidence>
<dbReference type="GO" id="GO:0019166">
    <property type="term" value="F:trans-2-enoyl-CoA reductase (NADPH) activity"/>
    <property type="evidence" value="ECO:0007669"/>
    <property type="project" value="UniProtKB-EC"/>
</dbReference>
<dbReference type="EMBL" id="FOWX01000042">
    <property type="protein sequence ID" value="SFQ21831.1"/>
    <property type="molecule type" value="Genomic_DNA"/>
</dbReference>
<evidence type="ECO:0000256" key="11">
    <source>
        <dbReference type="ARBA" id="ARBA00023160"/>
    </source>
</evidence>
<comment type="subunit">
    <text evidence="13">Interacts with PEX5, probably required to target it into peroxisomes.</text>
</comment>
<evidence type="ECO:0000256" key="13">
    <source>
        <dbReference type="ARBA" id="ARBA00038622"/>
    </source>
</evidence>
<evidence type="ECO:0000256" key="3">
    <source>
        <dbReference type="ARBA" id="ARBA00006484"/>
    </source>
</evidence>
<comment type="catalytic activity">
    <reaction evidence="19">
        <text>a (2E)-enoyl-CoA + NADPH + H(+) = a 2,3-saturated acyl-CoA + NADP(+)</text>
        <dbReference type="Rhea" id="RHEA:33763"/>
        <dbReference type="ChEBI" id="CHEBI:15378"/>
        <dbReference type="ChEBI" id="CHEBI:57783"/>
        <dbReference type="ChEBI" id="CHEBI:58349"/>
        <dbReference type="ChEBI" id="CHEBI:58856"/>
        <dbReference type="ChEBI" id="CHEBI:65111"/>
        <dbReference type="EC" id="1.3.1.38"/>
    </reaction>
    <physiologicalReaction direction="left-to-right" evidence="19">
        <dbReference type="Rhea" id="RHEA:33764"/>
    </physiologicalReaction>
</comment>
<keyword evidence="5" id="KW-0597">Phosphoprotein</keyword>
<evidence type="ECO:0000256" key="10">
    <source>
        <dbReference type="ARBA" id="ARBA00023140"/>
    </source>
</evidence>
<proteinExistence type="inferred from homology"/>
<dbReference type="SUPFAM" id="SSF51735">
    <property type="entry name" value="NAD(P)-binding Rossmann-fold domains"/>
    <property type="match status" value="1"/>
</dbReference>
<keyword evidence="4" id="KW-0444">Lipid biosynthesis</keyword>
<comment type="pathway">
    <text evidence="2">Lipid metabolism.</text>
</comment>
<comment type="catalytic activity">
    <reaction evidence="17">
        <text>(2E)-tetradecenoyl-CoA + NADPH + H(+) = tetradecanoyl-CoA + NADP(+)</text>
        <dbReference type="Rhea" id="RHEA:44968"/>
        <dbReference type="ChEBI" id="CHEBI:15378"/>
        <dbReference type="ChEBI" id="CHEBI:57385"/>
        <dbReference type="ChEBI" id="CHEBI:57783"/>
        <dbReference type="ChEBI" id="CHEBI:58349"/>
        <dbReference type="ChEBI" id="CHEBI:61405"/>
    </reaction>
    <physiologicalReaction direction="left-to-right" evidence="17">
        <dbReference type="Rhea" id="RHEA:44969"/>
    </physiologicalReaction>
</comment>
<dbReference type="GO" id="GO:0006633">
    <property type="term" value="P:fatty acid biosynthetic process"/>
    <property type="evidence" value="ECO:0007669"/>
    <property type="project" value="UniProtKB-KW"/>
</dbReference>
<evidence type="ECO:0000256" key="16">
    <source>
        <dbReference type="ARBA" id="ARBA00047570"/>
    </source>
</evidence>
<keyword evidence="9" id="KW-0443">Lipid metabolism</keyword>
<evidence type="ECO:0000256" key="21">
    <source>
        <dbReference type="ARBA" id="ARBA00049559"/>
    </source>
</evidence>